<gene>
    <name evidence="8" type="ORF">F0562_024595</name>
</gene>
<dbReference type="InterPro" id="IPR039455">
    <property type="entry name" value="EPFL"/>
</dbReference>
<dbReference type="Proteomes" id="UP000325577">
    <property type="component" value="Linkage Group LG13"/>
</dbReference>
<dbReference type="GO" id="GO:0005576">
    <property type="term" value="C:extracellular region"/>
    <property type="evidence" value="ECO:0007669"/>
    <property type="project" value="UniProtKB-SubCell"/>
</dbReference>
<comment type="function">
    <text evidence="7">Controls stomatal patterning.</text>
</comment>
<dbReference type="PANTHER" id="PTHR33109:SF60">
    <property type="entry name" value="EPIDERMAL PATTERNING FACTOR-LIKE PROTEIN 8"/>
    <property type="match status" value="1"/>
</dbReference>
<organism evidence="8 9">
    <name type="scientific">Nyssa sinensis</name>
    <dbReference type="NCBI Taxonomy" id="561372"/>
    <lineage>
        <taxon>Eukaryota</taxon>
        <taxon>Viridiplantae</taxon>
        <taxon>Streptophyta</taxon>
        <taxon>Embryophyta</taxon>
        <taxon>Tracheophyta</taxon>
        <taxon>Spermatophyta</taxon>
        <taxon>Magnoliopsida</taxon>
        <taxon>eudicotyledons</taxon>
        <taxon>Gunneridae</taxon>
        <taxon>Pentapetalae</taxon>
        <taxon>asterids</taxon>
        <taxon>Cornales</taxon>
        <taxon>Nyssaceae</taxon>
        <taxon>Nyssa</taxon>
    </lineage>
</organism>
<dbReference type="EMBL" id="CM018036">
    <property type="protein sequence ID" value="KAA8540486.1"/>
    <property type="molecule type" value="Genomic_DNA"/>
</dbReference>
<comment type="similarity">
    <text evidence="2 7">Belongs to the plant cysteine rich small secretory peptide family. Epidermal patterning factor subfamily.</text>
</comment>
<evidence type="ECO:0000313" key="8">
    <source>
        <dbReference type="EMBL" id="KAA8540486.1"/>
    </source>
</evidence>
<dbReference type="PANTHER" id="PTHR33109">
    <property type="entry name" value="EPIDERMAL PATTERNING FACTOR-LIKE PROTEIN 4"/>
    <property type="match status" value="1"/>
</dbReference>
<name>A0A5J5BD81_9ASTE</name>
<keyword evidence="9" id="KW-1185">Reference proteome</keyword>
<evidence type="ECO:0000313" key="9">
    <source>
        <dbReference type="Proteomes" id="UP000325577"/>
    </source>
</evidence>
<dbReference type="AlphaFoldDB" id="A0A5J5BD81"/>
<reference evidence="8 9" key="1">
    <citation type="submission" date="2019-09" db="EMBL/GenBank/DDBJ databases">
        <title>A chromosome-level genome assembly of the Chinese tupelo Nyssa sinensis.</title>
        <authorList>
            <person name="Yang X."/>
            <person name="Kang M."/>
            <person name="Yang Y."/>
            <person name="Xiong H."/>
            <person name="Wang M."/>
            <person name="Zhang Z."/>
            <person name="Wang Z."/>
            <person name="Wu H."/>
            <person name="Ma T."/>
            <person name="Liu J."/>
            <person name="Xi Z."/>
        </authorList>
    </citation>
    <scope>NUCLEOTIDE SEQUENCE [LARGE SCALE GENOMIC DNA]</scope>
    <source>
        <strain evidence="8">J267</strain>
        <tissue evidence="8">Leaf</tissue>
    </source>
</reference>
<evidence type="ECO:0000256" key="6">
    <source>
        <dbReference type="ARBA" id="ARBA00023157"/>
    </source>
</evidence>
<comment type="subcellular location">
    <subcellularLocation>
        <location evidence="1 7">Secreted</location>
    </subcellularLocation>
</comment>
<evidence type="ECO:0000256" key="1">
    <source>
        <dbReference type="ARBA" id="ARBA00004613"/>
    </source>
</evidence>
<dbReference type="Pfam" id="PF17181">
    <property type="entry name" value="EPF"/>
    <property type="match status" value="1"/>
</dbReference>
<keyword evidence="5" id="KW-0732">Signal</keyword>
<dbReference type="OrthoDB" id="1874659at2759"/>
<proteinExistence type="inferred from homology"/>
<evidence type="ECO:0000256" key="5">
    <source>
        <dbReference type="ARBA" id="ARBA00022729"/>
    </source>
</evidence>
<dbReference type="GO" id="GO:0010052">
    <property type="term" value="P:guard cell differentiation"/>
    <property type="evidence" value="ECO:0007669"/>
    <property type="project" value="UniProtKB-UniRule"/>
</dbReference>
<protein>
    <recommendedName>
        <fullName evidence="7">Epidermal patterning factor-like protein</fullName>
    </recommendedName>
</protein>
<evidence type="ECO:0000256" key="3">
    <source>
        <dbReference type="ARBA" id="ARBA00022473"/>
    </source>
</evidence>
<sequence>MFCLEPVGLQLSRMSESSQRKMLLGSNPPDCVSKCMSCRPCMPTLVIPPPPRKVYRESSHAEDDTYYLLSWKCKCGDKLYQP</sequence>
<evidence type="ECO:0000256" key="2">
    <source>
        <dbReference type="ARBA" id="ARBA00008127"/>
    </source>
</evidence>
<evidence type="ECO:0000256" key="7">
    <source>
        <dbReference type="RuleBase" id="RU367102"/>
    </source>
</evidence>
<evidence type="ECO:0000256" key="4">
    <source>
        <dbReference type="ARBA" id="ARBA00022525"/>
    </source>
</evidence>
<accession>A0A5J5BD81</accession>
<keyword evidence="3 7" id="KW-0217">Developmental protein</keyword>
<keyword evidence="4 7" id="KW-0964">Secreted</keyword>
<keyword evidence="6" id="KW-1015">Disulfide bond</keyword>